<dbReference type="SMART" id="SM00342">
    <property type="entry name" value="HTH_ARAC"/>
    <property type="match status" value="1"/>
</dbReference>
<dbReference type="EMBL" id="VLLG01000003">
    <property type="protein sequence ID" value="TWI88668.1"/>
    <property type="molecule type" value="Genomic_DNA"/>
</dbReference>
<keyword evidence="2 5" id="KW-0238">DNA-binding</keyword>
<evidence type="ECO:0000313" key="5">
    <source>
        <dbReference type="EMBL" id="TWI88668.1"/>
    </source>
</evidence>
<dbReference type="SUPFAM" id="SSF46689">
    <property type="entry name" value="Homeodomain-like"/>
    <property type="match status" value="1"/>
</dbReference>
<dbReference type="InterPro" id="IPR009057">
    <property type="entry name" value="Homeodomain-like_sf"/>
</dbReference>
<comment type="caution">
    <text evidence="5">The sequence shown here is derived from an EMBL/GenBank/DDBJ whole genome shotgun (WGS) entry which is preliminary data.</text>
</comment>
<gene>
    <name evidence="5" type="ORF">LX66_2754</name>
</gene>
<reference evidence="5 6" key="1">
    <citation type="journal article" date="2013" name="Stand. Genomic Sci.">
        <title>Genomic Encyclopedia of Type Strains, Phase I: The one thousand microbial genomes (KMG-I) project.</title>
        <authorList>
            <person name="Kyrpides N.C."/>
            <person name="Woyke T."/>
            <person name="Eisen J.A."/>
            <person name="Garrity G."/>
            <person name="Lilburn T.G."/>
            <person name="Beck B.J."/>
            <person name="Whitman W.B."/>
            <person name="Hugenholtz P."/>
            <person name="Klenk H.P."/>
        </authorList>
    </citation>
    <scope>NUCLEOTIDE SEQUENCE [LARGE SCALE GENOMIC DNA]</scope>
    <source>
        <strain evidence="5 6">DSM 13484</strain>
    </source>
</reference>
<dbReference type="PANTHER" id="PTHR47893">
    <property type="entry name" value="REGULATORY PROTEIN PCHR"/>
    <property type="match status" value="1"/>
</dbReference>
<feature type="domain" description="HTH araC/xylS-type" evidence="4">
    <location>
        <begin position="231"/>
        <end position="330"/>
    </location>
</feature>
<sequence>MLFLSRNGQAPVKLKKGTPTGFEQYQIHGMKKFYYEQEHHTTFSQCMDVPGCRIWWHAIKVRSEKTAISATATQTGLRLNFTLGLLDADAALNKRELVKLKSAGIDLFYVYRGGHDAELPAGTHIFFHLDISKDLFVLMQQNPAFSSLSRAVKHTVKKGNGHINSRPVPINLYCATLIEDIRQHTYEGFAAKVYLNTKVWSLLQYFARHFAGTPAPSGTNRLTPQDVLDIDTLKAHLKQHMSQPFSLEKLCAALNLRHPQLQAQRFKQLHDISLHAFYRRFRMEEAFNRVTRSGFKISFISEKLGYKSAAAFSRAFRQHFGYSPAALREATRGTS</sequence>
<keyword evidence="3" id="KW-0804">Transcription</keyword>
<evidence type="ECO:0000256" key="1">
    <source>
        <dbReference type="ARBA" id="ARBA00023015"/>
    </source>
</evidence>
<dbReference type="Proteomes" id="UP000316778">
    <property type="component" value="Unassembled WGS sequence"/>
</dbReference>
<proteinExistence type="predicted"/>
<organism evidence="5 6">
    <name type="scientific">Chitinophaga japonensis</name>
    <name type="common">Flexibacter japonensis</name>
    <dbReference type="NCBI Taxonomy" id="104662"/>
    <lineage>
        <taxon>Bacteria</taxon>
        <taxon>Pseudomonadati</taxon>
        <taxon>Bacteroidota</taxon>
        <taxon>Chitinophagia</taxon>
        <taxon>Chitinophagales</taxon>
        <taxon>Chitinophagaceae</taxon>
        <taxon>Chitinophaga</taxon>
    </lineage>
</organism>
<protein>
    <submittedName>
        <fullName evidence="5">AraC-like DNA-binding protein</fullName>
    </submittedName>
</protein>
<accession>A0A562T5X4</accession>
<dbReference type="PRINTS" id="PR00032">
    <property type="entry name" value="HTHARAC"/>
</dbReference>
<evidence type="ECO:0000313" key="6">
    <source>
        <dbReference type="Proteomes" id="UP000316778"/>
    </source>
</evidence>
<evidence type="ECO:0000259" key="4">
    <source>
        <dbReference type="PROSITE" id="PS01124"/>
    </source>
</evidence>
<dbReference type="GO" id="GO:0043565">
    <property type="term" value="F:sequence-specific DNA binding"/>
    <property type="evidence" value="ECO:0007669"/>
    <property type="project" value="InterPro"/>
</dbReference>
<dbReference type="AlphaFoldDB" id="A0A562T5X4"/>
<dbReference type="GO" id="GO:0003700">
    <property type="term" value="F:DNA-binding transcription factor activity"/>
    <property type="evidence" value="ECO:0007669"/>
    <property type="project" value="InterPro"/>
</dbReference>
<evidence type="ECO:0000256" key="2">
    <source>
        <dbReference type="ARBA" id="ARBA00023125"/>
    </source>
</evidence>
<dbReference type="Gene3D" id="1.10.10.60">
    <property type="entry name" value="Homeodomain-like"/>
    <property type="match status" value="1"/>
</dbReference>
<keyword evidence="6" id="KW-1185">Reference proteome</keyword>
<dbReference type="PANTHER" id="PTHR47893:SF1">
    <property type="entry name" value="REGULATORY PROTEIN PCHR"/>
    <property type="match status" value="1"/>
</dbReference>
<name>A0A562T5X4_CHIJA</name>
<dbReference type="InterPro" id="IPR020449">
    <property type="entry name" value="Tscrpt_reg_AraC-type_HTH"/>
</dbReference>
<evidence type="ECO:0000256" key="3">
    <source>
        <dbReference type="ARBA" id="ARBA00023163"/>
    </source>
</evidence>
<keyword evidence="1" id="KW-0805">Transcription regulation</keyword>
<dbReference type="InterPro" id="IPR018060">
    <property type="entry name" value="HTH_AraC"/>
</dbReference>
<dbReference type="PROSITE" id="PS01124">
    <property type="entry name" value="HTH_ARAC_FAMILY_2"/>
    <property type="match status" value="1"/>
</dbReference>
<dbReference type="InterPro" id="IPR053142">
    <property type="entry name" value="PchR_regulatory_protein"/>
</dbReference>
<dbReference type="Pfam" id="PF12833">
    <property type="entry name" value="HTH_18"/>
    <property type="match status" value="1"/>
</dbReference>